<accession>A0A9W4R0H5</accession>
<reference evidence="1" key="1">
    <citation type="submission" date="2022-07" db="EMBL/GenBank/DDBJ databases">
        <authorList>
            <person name="Criscuolo A."/>
        </authorList>
    </citation>
    <scope>NUCLEOTIDE SEQUENCE</scope>
    <source>
        <strain evidence="1">CIP103197</strain>
    </source>
</reference>
<dbReference type="Gene3D" id="3.40.50.2000">
    <property type="entry name" value="Glycogen Phosphorylase B"/>
    <property type="match status" value="1"/>
</dbReference>
<dbReference type="AlphaFoldDB" id="A0A9W4R0H5"/>
<evidence type="ECO:0008006" key="3">
    <source>
        <dbReference type="Google" id="ProtNLM"/>
    </source>
</evidence>
<keyword evidence="2" id="KW-1185">Reference proteome</keyword>
<protein>
    <recommendedName>
        <fullName evidence="3">Glycosyltransferase</fullName>
    </recommendedName>
</protein>
<dbReference type="RefSeq" id="WP_262976954.1">
    <property type="nucleotide sequence ID" value="NZ_CAMAPB010000038.1"/>
</dbReference>
<evidence type="ECO:0000313" key="1">
    <source>
        <dbReference type="EMBL" id="CAH9061649.1"/>
    </source>
</evidence>
<dbReference type="EMBL" id="CAMAPB010000038">
    <property type="protein sequence ID" value="CAH9061649.1"/>
    <property type="molecule type" value="Genomic_DNA"/>
</dbReference>
<gene>
    <name evidence="1" type="ORF">PSEHALCIP103_02538</name>
</gene>
<name>A0A9W4R0H5_PSEHA</name>
<evidence type="ECO:0000313" key="2">
    <source>
        <dbReference type="Proteomes" id="UP001152447"/>
    </source>
</evidence>
<comment type="caution">
    <text evidence="1">The sequence shown here is derived from an EMBL/GenBank/DDBJ whole genome shotgun (WGS) entry which is preliminary data.</text>
</comment>
<sequence>MSKVIFITNTGRLVRPYFDPSVRYRCFNLAEELSVHGNYCKVTTSTFFINNEIDDFDVYVFHRPPFSPILIDKVQKLQAQGKVVIADYDDLTFDIKNAQNSSLFKSGRVTQREVLSIFSRNAAALSVFNNFTVSTQALHERLKELSPDSNVAVVHNALTNKYKSICDQIRLNEPLARVKGRVGYFSGTKSHDKDIEYISSALELSCNKESGREILFVGPVDIPENVRNHCNTITNDLVGYHEMIKLLSTCEVVIAPLELTFFNSCKSGLKYFESAYAGCNVVASPIPDIDRFQSDNLFKAVTIEEWGESLDKALSNYSQQCPIARLKDASAQADINNEVKSWSNFINEIQG</sequence>
<dbReference type="Proteomes" id="UP001152447">
    <property type="component" value="Unassembled WGS sequence"/>
</dbReference>
<organism evidence="1 2">
    <name type="scientific">Pseudoalteromonas haloplanktis</name>
    <name type="common">Alteromonas haloplanktis</name>
    <dbReference type="NCBI Taxonomy" id="228"/>
    <lineage>
        <taxon>Bacteria</taxon>
        <taxon>Pseudomonadati</taxon>
        <taxon>Pseudomonadota</taxon>
        <taxon>Gammaproteobacteria</taxon>
        <taxon>Alteromonadales</taxon>
        <taxon>Pseudoalteromonadaceae</taxon>
        <taxon>Pseudoalteromonas</taxon>
    </lineage>
</organism>
<dbReference type="SUPFAM" id="SSF53756">
    <property type="entry name" value="UDP-Glycosyltransferase/glycogen phosphorylase"/>
    <property type="match status" value="1"/>
</dbReference>
<proteinExistence type="predicted"/>